<dbReference type="SUPFAM" id="SSF82714">
    <property type="entry name" value="Multidrug efflux transporter AcrB TolC docking domain, DN and DC subdomains"/>
    <property type="match status" value="1"/>
</dbReference>
<gene>
    <name evidence="1" type="ORF">JCM19241_4888</name>
</gene>
<reference evidence="1 2" key="1">
    <citation type="submission" date="2015-01" db="EMBL/GenBank/DDBJ databases">
        <title>Vibrio sp. C94 JCM 19241 whole genome shotgun sequence.</title>
        <authorList>
            <person name="Sawabe T."/>
            <person name="Meirelles P."/>
            <person name="Feng G."/>
            <person name="Sayaka M."/>
            <person name="Hattori M."/>
            <person name="Ohkuma M."/>
        </authorList>
    </citation>
    <scope>NUCLEOTIDE SEQUENCE [LARGE SCALE GENOMIC DNA]</scope>
    <source>
        <strain evidence="2">JCM 19241</strain>
    </source>
</reference>
<dbReference type="AlphaFoldDB" id="A0A0B8QT44"/>
<accession>A0A0B8QT44</accession>
<dbReference type="PANTHER" id="PTHR32063">
    <property type="match status" value="1"/>
</dbReference>
<evidence type="ECO:0000313" key="2">
    <source>
        <dbReference type="Proteomes" id="UP000031666"/>
    </source>
</evidence>
<comment type="caution">
    <text evidence="1">The sequence shown here is derived from an EMBL/GenBank/DDBJ whole genome shotgun (WGS) entry which is preliminary data.</text>
</comment>
<dbReference type="Proteomes" id="UP000031666">
    <property type="component" value="Unassembled WGS sequence"/>
</dbReference>
<dbReference type="EMBL" id="BBSC01000012">
    <property type="protein sequence ID" value="GAM78183.1"/>
    <property type="molecule type" value="Genomic_DNA"/>
</dbReference>
<dbReference type="PANTHER" id="PTHR32063:SF13">
    <property type="entry name" value="MULTIDRUG EFFLUX PUMP SUBUNIT ACRB-RELATED"/>
    <property type="match status" value="1"/>
</dbReference>
<sequence>MLEYGISYAELVDGMQAHFGGQYVNTFNLDGRNYKVMMQNAPEYRLDKKALQNVYINYANGASQPAARLFSVEPITVPNFLNRFNGMQSVSIDVLPTGSTGAAIETLQQLELPEGYSIEFTGTAKEEIEAGSQATIILALALLITYLVLVGQYESWLIPAAIMTMVPTAVIGIIAGVDLLGSEVTIITQLAAVLLVGMAVRNAILIVEYAKELREIQGLSVKKATVEALRLRARAVFMTAFSFAVGLVPLMLSDAIGSGAQQALGWASFGGIVTATFLGCIAACVLFVIFQSIRERFRSPKLNVQIAQ</sequence>
<dbReference type="GO" id="GO:0042910">
    <property type="term" value="F:xenobiotic transmembrane transporter activity"/>
    <property type="evidence" value="ECO:0007669"/>
    <property type="project" value="TreeGrafter"/>
</dbReference>
<dbReference type="STRING" id="1481914.JCM19241_4888"/>
<dbReference type="InterPro" id="IPR001036">
    <property type="entry name" value="Acrflvin-R"/>
</dbReference>
<dbReference type="Gene3D" id="3.30.70.1440">
    <property type="entry name" value="Multidrug efflux transporter AcrB pore domain"/>
    <property type="match status" value="1"/>
</dbReference>
<reference evidence="1 2" key="2">
    <citation type="submission" date="2015-01" db="EMBL/GenBank/DDBJ databases">
        <authorList>
            <consortium name="NBRP consortium"/>
            <person name="Sawabe T."/>
            <person name="Meirelles P."/>
            <person name="Feng G."/>
            <person name="Sayaka M."/>
            <person name="Hattori M."/>
            <person name="Ohkuma M."/>
        </authorList>
    </citation>
    <scope>NUCLEOTIDE SEQUENCE [LARGE SCALE GENOMIC DNA]</scope>
    <source>
        <strain evidence="2">JCM 19241</strain>
    </source>
</reference>
<dbReference type="Gene3D" id="1.20.1640.10">
    <property type="entry name" value="Multidrug efflux transporter AcrB transmembrane domain"/>
    <property type="match status" value="1"/>
</dbReference>
<dbReference type="Pfam" id="PF00873">
    <property type="entry name" value="ACR_tran"/>
    <property type="match status" value="1"/>
</dbReference>
<proteinExistence type="predicted"/>
<dbReference type="GO" id="GO:0005886">
    <property type="term" value="C:plasma membrane"/>
    <property type="evidence" value="ECO:0007669"/>
    <property type="project" value="TreeGrafter"/>
</dbReference>
<dbReference type="Gene3D" id="3.30.2090.10">
    <property type="entry name" value="Multidrug efflux transporter AcrB TolC docking domain, DN and DC subdomains"/>
    <property type="match status" value="1"/>
</dbReference>
<dbReference type="InterPro" id="IPR027463">
    <property type="entry name" value="AcrB_DN_DC_subdom"/>
</dbReference>
<protein>
    <submittedName>
        <fullName evidence="1">RND efflux system</fullName>
    </submittedName>
</protein>
<dbReference type="SUPFAM" id="SSF82866">
    <property type="entry name" value="Multidrug efflux transporter AcrB transmembrane domain"/>
    <property type="match status" value="1"/>
</dbReference>
<name>A0A0B8QT44_9VIBR</name>
<evidence type="ECO:0000313" key="1">
    <source>
        <dbReference type="EMBL" id="GAM78183.1"/>
    </source>
</evidence>
<organism evidence="1 2">
    <name type="scientific">Vibrio ishigakensis</name>
    <dbReference type="NCBI Taxonomy" id="1481914"/>
    <lineage>
        <taxon>Bacteria</taxon>
        <taxon>Pseudomonadati</taxon>
        <taxon>Pseudomonadota</taxon>
        <taxon>Gammaproteobacteria</taxon>
        <taxon>Vibrionales</taxon>
        <taxon>Vibrionaceae</taxon>
        <taxon>Vibrio</taxon>
    </lineage>
</organism>